<dbReference type="PANTHER" id="PTHR43464:SF19">
    <property type="entry name" value="UBIQUINONE BIOSYNTHESIS O-METHYLTRANSFERASE, MITOCHONDRIAL"/>
    <property type="match status" value="1"/>
</dbReference>
<dbReference type="UniPathway" id="UPA00232"/>
<dbReference type="CDD" id="cd02440">
    <property type="entry name" value="AdoMet_MTases"/>
    <property type="match status" value="1"/>
</dbReference>
<dbReference type="SUPFAM" id="SSF53335">
    <property type="entry name" value="S-adenosyl-L-methionine-dependent methyltransferases"/>
    <property type="match status" value="1"/>
</dbReference>
<proteinExistence type="inferred from homology"/>
<evidence type="ECO:0000256" key="2">
    <source>
        <dbReference type="ARBA" id="ARBA00022679"/>
    </source>
</evidence>
<evidence type="ECO:0000256" key="5">
    <source>
        <dbReference type="HAMAP-Rule" id="MF_00472"/>
    </source>
</evidence>
<keyword evidence="1 5" id="KW-0489">Methyltransferase</keyword>
<dbReference type="InterPro" id="IPR010233">
    <property type="entry name" value="UbiG_MeTrfase"/>
</dbReference>
<feature type="binding site" evidence="5">
    <location>
        <position position="62"/>
    </location>
    <ligand>
        <name>S-adenosyl-L-methionine</name>
        <dbReference type="ChEBI" id="CHEBI:59789"/>
    </ligand>
</feature>
<protein>
    <recommendedName>
        <fullName evidence="5">Ubiquinone biosynthesis O-methyltransferase</fullName>
    </recommendedName>
    <alternativeName>
        <fullName evidence="5">2-polyprenyl-6-hydroxyphenol methylase</fullName>
        <ecNumber evidence="5">2.1.1.222</ecNumber>
    </alternativeName>
    <alternativeName>
        <fullName evidence="5">3-demethylubiquinone 3-O-methyltransferase</fullName>
        <ecNumber evidence="5">2.1.1.64</ecNumber>
    </alternativeName>
</protein>
<comment type="function">
    <text evidence="5">O-methyltransferase that catalyzes the 2 O-methylation steps in the ubiquinone biosynthetic pathway.</text>
</comment>
<evidence type="ECO:0000256" key="3">
    <source>
        <dbReference type="ARBA" id="ARBA00022688"/>
    </source>
</evidence>
<feature type="binding site" evidence="5">
    <location>
        <position position="37"/>
    </location>
    <ligand>
        <name>S-adenosyl-L-methionine</name>
        <dbReference type="ChEBI" id="CHEBI:59789"/>
    </ligand>
</feature>
<dbReference type="AlphaFoldDB" id="A0A1S7LH51"/>
<comment type="catalytic activity">
    <reaction evidence="5">
        <text>a 3-(all-trans-polyprenyl)benzene-1,2-diol + S-adenosyl-L-methionine = a 2-methoxy-6-(all-trans-polyprenyl)phenol + S-adenosyl-L-homocysteine + H(+)</text>
        <dbReference type="Rhea" id="RHEA:31411"/>
        <dbReference type="Rhea" id="RHEA-COMP:9550"/>
        <dbReference type="Rhea" id="RHEA-COMP:9551"/>
        <dbReference type="ChEBI" id="CHEBI:15378"/>
        <dbReference type="ChEBI" id="CHEBI:57856"/>
        <dbReference type="ChEBI" id="CHEBI:59789"/>
        <dbReference type="ChEBI" id="CHEBI:62729"/>
        <dbReference type="ChEBI" id="CHEBI:62731"/>
        <dbReference type="EC" id="2.1.1.222"/>
    </reaction>
</comment>
<comment type="similarity">
    <text evidence="5">Belongs to the methyltransferase superfamily. UbiG/COQ3 family.</text>
</comment>
<sequence>MHSDVDQQEVAKFEEMAHEWWDPHGKFRTLHEINPVRVAYIRETLTGSESGSLTGMKILDIGCGGGILAESMSDSGAQVTAIDRSDKIIGIAKAHQAESGSDVDYRMQSAGSLGEEMPEQFDAVLAMEVLEHVPSVDHFIAECAKLVKPGGTLFFATLNRTPKSWLFAIVGAEYLLRWLPKGTHAFDKFVRPTELRTALQQSDLAMQRVRGMSYNPLNSSWRLSDDTQVNYLGFAKKGE</sequence>
<dbReference type="GO" id="GO:0061542">
    <property type="term" value="F:3-demethylubiquinol 3-O-methyltransferase activity"/>
    <property type="evidence" value="ECO:0007669"/>
    <property type="project" value="UniProtKB-UniRule"/>
</dbReference>
<keyword evidence="3 5" id="KW-0831">Ubiquinone biosynthesis</keyword>
<keyword evidence="2 5" id="KW-0808">Transferase</keyword>
<dbReference type="PANTHER" id="PTHR43464">
    <property type="entry name" value="METHYLTRANSFERASE"/>
    <property type="match status" value="1"/>
</dbReference>
<evidence type="ECO:0000256" key="1">
    <source>
        <dbReference type="ARBA" id="ARBA00022603"/>
    </source>
</evidence>
<dbReference type="EC" id="2.1.1.222" evidence="5"/>
<keyword evidence="6" id="KW-0830">Ubiquinone</keyword>
<feature type="binding site" evidence="5">
    <location>
        <position position="127"/>
    </location>
    <ligand>
        <name>S-adenosyl-L-methionine</name>
        <dbReference type="ChEBI" id="CHEBI:59789"/>
    </ligand>
</feature>
<dbReference type="EMBL" id="LO017727">
    <property type="protein sequence ID" value="CRH05868.1"/>
    <property type="molecule type" value="Genomic_DNA"/>
</dbReference>
<comment type="catalytic activity">
    <reaction evidence="5">
        <text>a 3-demethylubiquinol + S-adenosyl-L-methionine = a ubiquinol + S-adenosyl-L-homocysteine + H(+)</text>
        <dbReference type="Rhea" id="RHEA:44380"/>
        <dbReference type="Rhea" id="RHEA-COMP:9566"/>
        <dbReference type="Rhea" id="RHEA-COMP:10914"/>
        <dbReference type="ChEBI" id="CHEBI:15378"/>
        <dbReference type="ChEBI" id="CHEBI:17976"/>
        <dbReference type="ChEBI" id="CHEBI:57856"/>
        <dbReference type="ChEBI" id="CHEBI:59789"/>
        <dbReference type="ChEBI" id="CHEBI:84422"/>
        <dbReference type="EC" id="2.1.1.64"/>
    </reaction>
</comment>
<keyword evidence="4 5" id="KW-0949">S-adenosyl-L-methionine</keyword>
<dbReference type="InterPro" id="IPR029063">
    <property type="entry name" value="SAM-dependent_MTases_sf"/>
</dbReference>
<organism evidence="6">
    <name type="scientific">Magnetococcus massalia (strain MO-1)</name>
    <dbReference type="NCBI Taxonomy" id="451514"/>
    <lineage>
        <taxon>Bacteria</taxon>
        <taxon>Pseudomonadati</taxon>
        <taxon>Pseudomonadota</taxon>
        <taxon>Magnetococcia</taxon>
        <taxon>Magnetococcales</taxon>
        <taxon>Magnetococcaceae</taxon>
        <taxon>Magnetococcus</taxon>
    </lineage>
</organism>
<dbReference type="EC" id="2.1.1.64" evidence="5"/>
<dbReference type="HAMAP" id="MF_00472">
    <property type="entry name" value="UbiG"/>
    <property type="match status" value="1"/>
</dbReference>
<evidence type="ECO:0000256" key="4">
    <source>
        <dbReference type="ARBA" id="ARBA00022691"/>
    </source>
</evidence>
<dbReference type="Pfam" id="PF13489">
    <property type="entry name" value="Methyltransf_23"/>
    <property type="match status" value="1"/>
</dbReference>
<feature type="binding site" evidence="5">
    <location>
        <position position="83"/>
    </location>
    <ligand>
        <name>S-adenosyl-L-methionine</name>
        <dbReference type="ChEBI" id="CHEBI:59789"/>
    </ligand>
</feature>
<name>A0A1S7LH51_MAGMO</name>
<reference evidence="6" key="1">
    <citation type="submission" date="2015-04" db="EMBL/GenBank/DDBJ databases">
        <authorList>
            <person name="Syromyatnikov M.Y."/>
            <person name="Popov V.N."/>
        </authorList>
    </citation>
    <scope>NUCLEOTIDE SEQUENCE</scope>
    <source>
        <strain evidence="6">MO-1</strain>
    </source>
</reference>
<comment type="pathway">
    <text evidence="5">Cofactor biosynthesis; ubiquinone biosynthesis.</text>
</comment>
<dbReference type="GO" id="GO:0010420">
    <property type="term" value="F:polyprenyldihydroxybenzoate methyltransferase activity"/>
    <property type="evidence" value="ECO:0007669"/>
    <property type="project" value="InterPro"/>
</dbReference>
<dbReference type="GO" id="GO:0032259">
    <property type="term" value="P:methylation"/>
    <property type="evidence" value="ECO:0007669"/>
    <property type="project" value="UniProtKB-KW"/>
</dbReference>
<accession>A0A1S7LH51</accession>
<dbReference type="Gene3D" id="3.40.50.150">
    <property type="entry name" value="Vaccinia Virus protein VP39"/>
    <property type="match status" value="1"/>
</dbReference>
<dbReference type="GO" id="GO:0102208">
    <property type="term" value="F:2-polyprenyl-6-hydroxyphenol methylase activity"/>
    <property type="evidence" value="ECO:0007669"/>
    <property type="project" value="UniProtKB-EC"/>
</dbReference>
<dbReference type="NCBIfam" id="TIGR01983">
    <property type="entry name" value="UbiG"/>
    <property type="match status" value="1"/>
</dbReference>
<evidence type="ECO:0000313" key="6">
    <source>
        <dbReference type="EMBL" id="CRH05868.1"/>
    </source>
</evidence>
<gene>
    <name evidence="5 6" type="primary">ubiG</name>
    <name evidence="6" type="ORF">MAGMO_1686</name>
</gene>